<feature type="non-terminal residue" evidence="2">
    <location>
        <position position="526"/>
    </location>
</feature>
<dbReference type="RefSeq" id="WP_139214594.1">
    <property type="nucleotide sequence ID" value="NZ_FOHW01000079.1"/>
</dbReference>
<dbReference type="SMART" id="SM00912">
    <property type="entry name" value="Haemagg_act"/>
    <property type="match status" value="1"/>
</dbReference>
<protein>
    <submittedName>
        <fullName evidence="2">Filamentous hemagglutinin</fullName>
    </submittedName>
</protein>
<dbReference type="Gene3D" id="2.160.20.10">
    <property type="entry name" value="Single-stranded right-handed beta-helix, Pectin lyase-like"/>
    <property type="match status" value="1"/>
</dbReference>
<evidence type="ECO:0000313" key="2">
    <source>
        <dbReference type="EMBL" id="SEU13363.1"/>
    </source>
</evidence>
<proteinExistence type="predicted"/>
<dbReference type="InterPro" id="IPR010069">
    <property type="entry name" value="CdiA_FHA1_rpt"/>
</dbReference>
<feature type="domain" description="Filamentous haemagglutinin FhaB/tRNA nuclease CdiA-like TPS" evidence="1">
    <location>
        <begin position="65"/>
        <end position="186"/>
    </location>
</feature>
<evidence type="ECO:0000259" key="1">
    <source>
        <dbReference type="SMART" id="SM00912"/>
    </source>
</evidence>
<dbReference type="EMBL" id="FOHW01000079">
    <property type="protein sequence ID" value="SEU13363.1"/>
    <property type="molecule type" value="Genomic_DNA"/>
</dbReference>
<dbReference type="InterPro" id="IPR012334">
    <property type="entry name" value="Pectin_lyas_fold"/>
</dbReference>
<evidence type="ECO:0000313" key="3">
    <source>
        <dbReference type="Proteomes" id="UP000182332"/>
    </source>
</evidence>
<dbReference type="NCBIfam" id="TIGR01901">
    <property type="entry name" value="adhes_NPXG"/>
    <property type="match status" value="1"/>
</dbReference>
<dbReference type="Pfam" id="PF05860">
    <property type="entry name" value="TPS"/>
    <property type="match status" value="1"/>
</dbReference>
<dbReference type="SUPFAM" id="SSF51126">
    <property type="entry name" value="Pectin lyase-like"/>
    <property type="match status" value="1"/>
</dbReference>
<dbReference type="Proteomes" id="UP000182332">
    <property type="component" value="Unassembled WGS sequence"/>
</dbReference>
<dbReference type="OrthoDB" id="2664633at2"/>
<dbReference type="AlphaFoldDB" id="A0A1I0JTJ5"/>
<dbReference type="InterPro" id="IPR008638">
    <property type="entry name" value="FhaB/CdiA-like_TPS"/>
</dbReference>
<dbReference type="NCBIfam" id="TIGR01731">
    <property type="entry name" value="fil_hemag_20aa"/>
    <property type="match status" value="4"/>
</dbReference>
<name>A0A1I0JTJ5_9PSED</name>
<gene>
    <name evidence="2" type="ORF">SAMN05216197_1793</name>
</gene>
<sequence length="526" mass="53479">MDVRHFDFLVRQPSAALTERPRFWGMPKRGIALILANAMFWQPLLAQAEGIAVTGTTNTTLSQAGNGVPIVNIAAPNASGLSHNQYQQYNVGTQGVILNNATARTQSTQLGGIVVGNPNLNGRAASIILNEVTGANASQLNGYTEVAGQAAHVIVANPYGISCNGCGFINTPRATLTTGTPVLDNGRLDHFRVEGGSVSIEGGGLDASNLDQFDIITRSAKINAELHANKLNIIAGRNNVDAQSLNATALADDGSAKPQLAIDSSALGGMYAGAIRLVGTEAGVGVKVAGNLAASAGDILIDANGQLNMAQAAATGAVNVKALNAQVQGPVYGSSVDLQGRDALNIQQNVDARDQIRLSTSGQLTNTAIVEAGVNADKSRNGAGDVTISAQNLRNAGNVVASRTLQVSAAQSVNNQGGTLSGQAGTQLTAASLDNRQAGRVLSQGGLTLVASQVWNASGGLIASSGNLSITAQNLDNSQQGKISSVAALSADISGQLLNSAGVITANGAQIKASTLDNRQAGQVVS</sequence>
<dbReference type="InterPro" id="IPR011050">
    <property type="entry name" value="Pectin_lyase_fold/virulence"/>
</dbReference>
<accession>A0A1I0JTJ5</accession>
<organism evidence="2 3">
    <name type="scientific">Pseudomonas graminis</name>
    <dbReference type="NCBI Taxonomy" id="158627"/>
    <lineage>
        <taxon>Bacteria</taxon>
        <taxon>Pseudomonadati</taxon>
        <taxon>Pseudomonadota</taxon>
        <taxon>Gammaproteobacteria</taxon>
        <taxon>Pseudomonadales</taxon>
        <taxon>Pseudomonadaceae</taxon>
        <taxon>Pseudomonas</taxon>
    </lineage>
</organism>
<reference evidence="2 3" key="1">
    <citation type="submission" date="2016-10" db="EMBL/GenBank/DDBJ databases">
        <authorList>
            <person name="de Groot N.N."/>
        </authorList>
    </citation>
    <scope>NUCLEOTIDE SEQUENCE [LARGE SCALE GENOMIC DNA]</scope>
    <source>
        <strain evidence="2 3">DSM 11363</strain>
    </source>
</reference>